<keyword evidence="4" id="KW-1185">Reference proteome</keyword>
<protein>
    <submittedName>
        <fullName evidence="3">Transposase</fullName>
    </submittedName>
</protein>
<organism evidence="3 4">
    <name type="scientific">Alysiella filiformis DSM 16848</name>
    <dbReference type="NCBI Taxonomy" id="1120981"/>
    <lineage>
        <taxon>Bacteria</taxon>
        <taxon>Pseudomonadati</taxon>
        <taxon>Pseudomonadota</taxon>
        <taxon>Betaproteobacteria</taxon>
        <taxon>Neisseriales</taxon>
        <taxon>Neisseriaceae</taxon>
        <taxon>Alysiella</taxon>
    </lineage>
</organism>
<evidence type="ECO:0000313" key="4">
    <source>
        <dbReference type="Proteomes" id="UP000219669"/>
    </source>
</evidence>
<dbReference type="Proteomes" id="UP000219669">
    <property type="component" value="Unassembled WGS sequence"/>
</dbReference>
<dbReference type="PANTHER" id="PTHR46637:SF1">
    <property type="entry name" value="BLL5188 PROTEIN"/>
    <property type="match status" value="1"/>
</dbReference>
<feature type="domain" description="Transposase IS4-like" evidence="1">
    <location>
        <begin position="87"/>
        <end position="180"/>
    </location>
</feature>
<reference evidence="3 4" key="1">
    <citation type="submission" date="2017-09" db="EMBL/GenBank/DDBJ databases">
        <authorList>
            <person name="Ehlers B."/>
            <person name="Leendertz F.H."/>
        </authorList>
    </citation>
    <scope>NUCLEOTIDE SEQUENCE [LARGE SCALE GENOMIC DNA]</scope>
    <source>
        <strain evidence="3 4">DSM 16848</strain>
    </source>
</reference>
<dbReference type="GO" id="GO:0004803">
    <property type="term" value="F:transposase activity"/>
    <property type="evidence" value="ECO:0007669"/>
    <property type="project" value="InterPro"/>
</dbReference>
<evidence type="ECO:0000259" key="1">
    <source>
        <dbReference type="Pfam" id="PF01609"/>
    </source>
</evidence>
<evidence type="ECO:0000313" key="3">
    <source>
        <dbReference type="EMBL" id="SOD75284.1"/>
    </source>
</evidence>
<dbReference type="PANTHER" id="PTHR46637">
    <property type="entry name" value="TIS1421-TRANSPOSASE PROTEIN A"/>
    <property type="match status" value="1"/>
</dbReference>
<dbReference type="Pfam" id="PF01609">
    <property type="entry name" value="DDE_Tnp_1"/>
    <property type="match status" value="1"/>
</dbReference>
<accession>A0A286EX45</accession>
<gene>
    <name evidence="3" type="ORF">SAMN02746062_02335</name>
</gene>
<dbReference type="InterPro" id="IPR025161">
    <property type="entry name" value="IS402-like_dom"/>
</dbReference>
<dbReference type="NCBIfam" id="NF033580">
    <property type="entry name" value="transpos_IS5_3"/>
    <property type="match status" value="1"/>
</dbReference>
<sequence>MSRTTLTDETWSRLFPILKQLGIYRKKNLRKTVEGILFRLRTSCQWADIPSCFGKSNSICQSFNRWSKRGIFTKLFKQLVDNPDMEWVFMDGSHIRVHQHGMGVQSITHEAVGKSVGGHTSQIHLSVDACGNPIEFIITAVHVNDIVVAPNLLEQLDLSHNETVCADRGFDSDTLRKLINTK</sequence>
<name>A0A286EX45_9NEIS</name>
<dbReference type="InterPro" id="IPR052909">
    <property type="entry name" value="Transposase_6_like"/>
</dbReference>
<proteinExistence type="predicted"/>
<dbReference type="Pfam" id="PF13340">
    <property type="entry name" value="DUF4096"/>
    <property type="match status" value="1"/>
</dbReference>
<feature type="domain" description="Insertion element IS402-like" evidence="2">
    <location>
        <begin position="6"/>
        <end position="76"/>
    </location>
</feature>
<evidence type="ECO:0000259" key="2">
    <source>
        <dbReference type="Pfam" id="PF13340"/>
    </source>
</evidence>
<dbReference type="AlphaFoldDB" id="A0A286EX45"/>
<dbReference type="GO" id="GO:0006313">
    <property type="term" value="P:DNA transposition"/>
    <property type="evidence" value="ECO:0007669"/>
    <property type="project" value="InterPro"/>
</dbReference>
<dbReference type="InterPro" id="IPR002559">
    <property type="entry name" value="Transposase_11"/>
</dbReference>
<dbReference type="EMBL" id="OCNF01000040">
    <property type="protein sequence ID" value="SOD75284.1"/>
    <property type="molecule type" value="Genomic_DNA"/>
</dbReference>
<dbReference type="GO" id="GO:0003677">
    <property type="term" value="F:DNA binding"/>
    <property type="evidence" value="ECO:0007669"/>
    <property type="project" value="InterPro"/>
</dbReference>